<dbReference type="AlphaFoldDB" id="A0A2N9L863"/>
<evidence type="ECO:0000313" key="1">
    <source>
        <dbReference type="EMBL" id="SPE19488.1"/>
    </source>
</evidence>
<accession>A0A2N9L863</accession>
<dbReference type="EMBL" id="OKRB01000080">
    <property type="protein sequence ID" value="SPE19488.1"/>
    <property type="molecule type" value="Genomic_DNA"/>
</dbReference>
<proteinExistence type="predicted"/>
<name>A0A2N9L863_9BACT</name>
<evidence type="ECO:0000313" key="2">
    <source>
        <dbReference type="Proteomes" id="UP000239735"/>
    </source>
</evidence>
<sequence>MPHSVKRAARILGAGLISTFLNSCGSSTAPPPLLSVLTQTQESACYIYHLSPGDSVNAAYDDAFCAWISAQVGVKLSGKIQYYKFKDAAQLSQLTGNSVNGYSNPANQEIYSVWPADNHETTHVFTAFLGTPPPFFNEGMAVANQTDPLAGVYTPSWNGLGPHFWAKQLLQQGIMPSISGVIDQKGFSALDPNATYPMAGSFVRYLIDTTSMATVLKLFPGASYSDSAATTEARFQAIFDEPLTTTEQNWHAFLLQYQGL</sequence>
<dbReference type="OrthoDB" id="1234389at2"/>
<organism evidence="1 2">
    <name type="scientific">Candidatus Sulfuritelmatomonas gaucii</name>
    <dbReference type="NCBI Taxonomy" id="2043161"/>
    <lineage>
        <taxon>Bacteria</taxon>
        <taxon>Pseudomonadati</taxon>
        <taxon>Acidobacteriota</taxon>
        <taxon>Terriglobia</taxon>
        <taxon>Terriglobales</taxon>
        <taxon>Acidobacteriaceae</taxon>
        <taxon>Candidatus Sulfuritelmatomonas</taxon>
    </lineage>
</organism>
<reference evidence="2" key="1">
    <citation type="submission" date="2018-02" db="EMBL/GenBank/DDBJ databases">
        <authorList>
            <person name="Hausmann B."/>
        </authorList>
    </citation>
    <scope>NUCLEOTIDE SEQUENCE [LARGE SCALE GENOMIC DNA]</scope>
    <source>
        <strain evidence="2">Peat soil MAG SbA5</strain>
    </source>
</reference>
<dbReference type="Proteomes" id="UP000239735">
    <property type="component" value="Unassembled WGS sequence"/>
</dbReference>
<gene>
    <name evidence="1" type="ORF">SBA5_240071</name>
</gene>
<protein>
    <submittedName>
        <fullName evidence="1">Uncharacterized protein</fullName>
    </submittedName>
</protein>